<evidence type="ECO:0000259" key="1">
    <source>
        <dbReference type="SMART" id="SM00955"/>
    </source>
</evidence>
<reference evidence="2 3" key="1">
    <citation type="submission" date="2024-01" db="EMBL/GenBank/DDBJ databases">
        <title>The genomes of 5 underutilized Papilionoideae crops provide insights into root nodulation and disease resistanc.</title>
        <authorList>
            <person name="Jiang F."/>
        </authorList>
    </citation>
    <scope>NUCLEOTIDE SEQUENCE [LARGE SCALE GENOMIC DNA]</scope>
    <source>
        <strain evidence="2">LVBAO_FW01</strain>
        <tissue evidence="2">Leaves</tissue>
    </source>
</reference>
<dbReference type="InterPro" id="IPR050180">
    <property type="entry name" value="RNR_Ribonuclease"/>
</dbReference>
<dbReference type="PANTHER" id="PTHR23355">
    <property type="entry name" value="RIBONUCLEASE"/>
    <property type="match status" value="1"/>
</dbReference>
<organism evidence="2 3">
    <name type="scientific">Canavalia gladiata</name>
    <name type="common">Sword bean</name>
    <name type="synonym">Dolichos gladiatus</name>
    <dbReference type="NCBI Taxonomy" id="3824"/>
    <lineage>
        <taxon>Eukaryota</taxon>
        <taxon>Viridiplantae</taxon>
        <taxon>Streptophyta</taxon>
        <taxon>Embryophyta</taxon>
        <taxon>Tracheophyta</taxon>
        <taxon>Spermatophyta</taxon>
        <taxon>Magnoliopsida</taxon>
        <taxon>eudicotyledons</taxon>
        <taxon>Gunneridae</taxon>
        <taxon>Pentapetalae</taxon>
        <taxon>rosids</taxon>
        <taxon>fabids</taxon>
        <taxon>Fabales</taxon>
        <taxon>Fabaceae</taxon>
        <taxon>Papilionoideae</taxon>
        <taxon>50 kb inversion clade</taxon>
        <taxon>NPAAA clade</taxon>
        <taxon>indigoferoid/millettioid clade</taxon>
        <taxon>Phaseoleae</taxon>
        <taxon>Canavalia</taxon>
    </lineage>
</organism>
<dbReference type="GO" id="GO:0006402">
    <property type="term" value="P:mRNA catabolic process"/>
    <property type="evidence" value="ECO:0007669"/>
    <property type="project" value="TreeGrafter"/>
</dbReference>
<proteinExistence type="predicted"/>
<dbReference type="InterPro" id="IPR057324">
    <property type="entry name" value="WH_RNase_II"/>
</dbReference>
<dbReference type="GO" id="GO:0003723">
    <property type="term" value="F:RNA binding"/>
    <property type="evidence" value="ECO:0007669"/>
    <property type="project" value="InterPro"/>
</dbReference>
<dbReference type="EMBL" id="JAYMYQ010000002">
    <property type="protein sequence ID" value="KAK7350292.1"/>
    <property type="molecule type" value="Genomic_DNA"/>
</dbReference>
<dbReference type="GO" id="GO:0000932">
    <property type="term" value="C:P-body"/>
    <property type="evidence" value="ECO:0007669"/>
    <property type="project" value="TreeGrafter"/>
</dbReference>
<protein>
    <recommendedName>
        <fullName evidence="1">RNB domain-containing protein</fullName>
    </recommendedName>
</protein>
<dbReference type="Pfam" id="PF23163">
    <property type="entry name" value="CSD_RNase_II"/>
    <property type="match status" value="1"/>
</dbReference>
<dbReference type="InterPro" id="IPR056404">
    <property type="entry name" value="HTH_RNase_II"/>
</dbReference>
<dbReference type="SMART" id="SM00955">
    <property type="entry name" value="RNB"/>
    <property type="match status" value="1"/>
</dbReference>
<keyword evidence="3" id="KW-1185">Reference proteome</keyword>
<comment type="caution">
    <text evidence="2">The sequence shown here is derived from an EMBL/GenBank/DDBJ whole genome shotgun (WGS) entry which is preliminary data.</text>
</comment>
<accession>A0AAN9M9E7</accession>
<dbReference type="Pfam" id="PF25255">
    <property type="entry name" value="WHD_RNase_II"/>
    <property type="match status" value="1"/>
</dbReference>
<dbReference type="SUPFAM" id="SSF50249">
    <property type="entry name" value="Nucleic acid-binding proteins"/>
    <property type="match status" value="1"/>
</dbReference>
<dbReference type="Pfam" id="PF23161">
    <property type="entry name" value="HTH_RNase_II"/>
    <property type="match status" value="1"/>
</dbReference>
<evidence type="ECO:0000313" key="2">
    <source>
        <dbReference type="EMBL" id="KAK7350292.1"/>
    </source>
</evidence>
<gene>
    <name evidence="2" type="ORF">VNO77_08726</name>
</gene>
<dbReference type="AlphaFoldDB" id="A0AAN9M9E7"/>
<dbReference type="GO" id="GO:0000175">
    <property type="term" value="F:3'-5'-RNA exonuclease activity"/>
    <property type="evidence" value="ECO:0007669"/>
    <property type="project" value="TreeGrafter"/>
</dbReference>
<evidence type="ECO:0000313" key="3">
    <source>
        <dbReference type="Proteomes" id="UP001367508"/>
    </source>
</evidence>
<sequence>MAVRAVNSCSLFRPSSPPLFSFAAIHFSSFCRRSLYLPSLHGTQAQAQTQRRSLHSLFDSVMEELRAARKRRQKRVSASSSKMGVLNDELVEDRLVNRSLQKGLLLEFKKDSERILLAVAQRPDGKKNWMVSDQNGVTSSIKPQQVTYIVPGIDNFDQADIAHFSQKAQDNLDPSLLEFAWVELLEKNKSVTVEELAEIIFGSAEPLESYSAHLLLSKDEVYFAVLETKGFHSIYGPRPSRQVEELIRRKLAKEAAEKELQKFIELMTSVKSMSSQDKPPKSAWMDDEKIWSRIESLEAYAIDACKNEEQRKTAGMILKEMGLARTASSAVKLLIDIGYFPVHVNLDLLKLGIPTDHSEEIVSAAQSLLFDSSDPDKIIRKNLTDLKVYAIDVDEADELDDALSATKLQDGRIQVWIHVADPTRYVQPGSIVDREAMRRGTSVFLPTATYSMFPENLAMGGMSLRQGELCNAVTVSVMLHNDGSIAECSVFNSVIKPTYMLTYESASELLYLNLEEEGELRILSEAANLRSNWRRQQGAIETATVEARMKVSNSEDPEPSLNLYVENQADPAMRLVSEMMILCGEAIATIGSRNDIPLPYRGQPQSDINVFEFSHLPEGPVRSFALVRVMRAAEIDFRKPARHGILGIPGYVQFTSPIRRYLDLLAHYQVKAFLRGEPPPFSAGKLEGIAAAVNEKVRAVRKLCGSSLRYWILEYLRRQPKERTYRALVLRFLKDRIAALLLIEVGFQSSAWVSVGTQIGDEVMVKVEEAHPRDDILFLKEDAASLSFAWKRYNLDLKNFNIRNIVKLFKSLSVISGREVHGKVIASLCSIGHAASVQALKHFLQPYNHMKLSDFLTLLRK</sequence>
<dbReference type="Pfam" id="PF00773">
    <property type="entry name" value="RNB"/>
    <property type="match status" value="1"/>
</dbReference>
<dbReference type="Proteomes" id="UP001367508">
    <property type="component" value="Unassembled WGS sequence"/>
</dbReference>
<feature type="domain" description="RNB" evidence="1">
    <location>
        <begin position="380"/>
        <end position="676"/>
    </location>
</feature>
<dbReference type="InterPro" id="IPR001900">
    <property type="entry name" value="RNase_II/R"/>
</dbReference>
<dbReference type="InterPro" id="IPR012340">
    <property type="entry name" value="NA-bd_OB-fold"/>
</dbReference>
<name>A0AAN9M9E7_CANGL</name>
<dbReference type="InterPro" id="IPR056403">
    <property type="entry name" value="RNase_II_barrel"/>
</dbReference>
<dbReference type="PANTHER" id="PTHR23355:SF42">
    <property type="entry name" value="RIBONUCLEASE II, CHLOROPLASTIC_MITOCHONDRIAL"/>
    <property type="match status" value="1"/>
</dbReference>